<dbReference type="AlphaFoldDB" id="A0A1G7B1P3"/>
<dbReference type="InterPro" id="IPR024455">
    <property type="entry name" value="Phage_capsid"/>
</dbReference>
<dbReference type="STRING" id="57664.SAMN05661003_10524"/>
<evidence type="ECO:0000313" key="5">
    <source>
        <dbReference type="Proteomes" id="UP000243205"/>
    </source>
</evidence>
<feature type="coiled-coil region" evidence="2">
    <location>
        <begin position="33"/>
        <end position="60"/>
    </location>
</feature>
<dbReference type="SUPFAM" id="SSF56563">
    <property type="entry name" value="Major capsid protein gp5"/>
    <property type="match status" value="1"/>
</dbReference>
<evidence type="ECO:0000256" key="1">
    <source>
        <dbReference type="ARBA" id="ARBA00004328"/>
    </source>
</evidence>
<dbReference type="Gene3D" id="3.30.2400.10">
    <property type="entry name" value="Major capsid protein gp5"/>
    <property type="match status" value="1"/>
</dbReference>
<dbReference type="RefSeq" id="WP_216095183.1">
    <property type="nucleotide sequence ID" value="NZ_FNAQ01000005.1"/>
</dbReference>
<evidence type="ECO:0000256" key="2">
    <source>
        <dbReference type="SAM" id="Coils"/>
    </source>
</evidence>
<protein>
    <submittedName>
        <fullName evidence="4">Phage major capsid protein, HK97 family</fullName>
    </submittedName>
</protein>
<organism evidence="4 5">
    <name type="scientific">Desulfuromonas thiophila</name>
    <dbReference type="NCBI Taxonomy" id="57664"/>
    <lineage>
        <taxon>Bacteria</taxon>
        <taxon>Pseudomonadati</taxon>
        <taxon>Thermodesulfobacteriota</taxon>
        <taxon>Desulfuromonadia</taxon>
        <taxon>Desulfuromonadales</taxon>
        <taxon>Desulfuromonadaceae</taxon>
        <taxon>Desulfuromonas</taxon>
    </lineage>
</organism>
<proteinExistence type="predicted"/>
<evidence type="ECO:0000313" key="4">
    <source>
        <dbReference type="EMBL" id="SDE21044.1"/>
    </source>
</evidence>
<dbReference type="NCBIfam" id="TIGR01554">
    <property type="entry name" value="major_cap_HK97"/>
    <property type="match status" value="1"/>
</dbReference>
<accession>A0A1G7B1P3</accession>
<dbReference type="Pfam" id="PF05065">
    <property type="entry name" value="Phage_capsid"/>
    <property type="match status" value="1"/>
</dbReference>
<feature type="domain" description="Phage capsid-like C-terminal" evidence="3">
    <location>
        <begin position="138"/>
        <end position="424"/>
    </location>
</feature>
<dbReference type="Proteomes" id="UP000243205">
    <property type="component" value="Unassembled WGS sequence"/>
</dbReference>
<gene>
    <name evidence="4" type="ORF">SAMN05661003_10524</name>
</gene>
<keyword evidence="5" id="KW-1185">Reference proteome</keyword>
<evidence type="ECO:0000259" key="3">
    <source>
        <dbReference type="Pfam" id="PF05065"/>
    </source>
</evidence>
<name>A0A1G7B1P3_9BACT</name>
<reference evidence="5" key="1">
    <citation type="submission" date="2016-10" db="EMBL/GenBank/DDBJ databases">
        <authorList>
            <person name="Varghese N."/>
            <person name="Submissions S."/>
        </authorList>
    </citation>
    <scope>NUCLEOTIDE SEQUENCE [LARGE SCALE GENOMIC DNA]</scope>
    <source>
        <strain evidence="5">DSM 8987</strain>
    </source>
</reference>
<dbReference type="InterPro" id="IPR054612">
    <property type="entry name" value="Phage_capsid-like_C"/>
</dbReference>
<comment type="subcellular location">
    <subcellularLocation>
        <location evidence="1">Virion</location>
    </subcellularLocation>
</comment>
<dbReference type="EMBL" id="FNAQ01000005">
    <property type="protein sequence ID" value="SDE21044.1"/>
    <property type="molecule type" value="Genomic_DNA"/>
</dbReference>
<sequence>MKTLTVMREEVNQHLGKVGEIRATCRAESRDPSKEERQNMAHHLDQVEELEKQIALEERTQNIISRVEKPKGEVIKPDPNSHSRIEVGRDEQETRDKFHSFGEMLVAVRRACSSERSVDPRLITTRASGLNEGVGADGGFLVQTEHATGLLKNVWENGEIPKRLNKITLGGAANSLSINGLDETSRANGSRAGGIVSYWKGEAESATGSKPKFRQIDLKLNKLIGLCYATDELLADATALESVISTGFQSEFDFRITDAVINGTGAGQPLGIMNAGSLVTVAKESGQTADTVKYENICKMWARMIASSRRNAVWIINQDIEPQLFTMSLAVGTAGGGPVYLPPGGASASPYGTLFGRPVIAIEQAQTLGDKGDIMLCDFGQYVAIDKGAMKKDVSMHVKFVEDEAAFRFTYRFDGQPVLASAITPKNGTNTLSHFVALANRA</sequence>
<keyword evidence="2" id="KW-0175">Coiled coil</keyword>